<dbReference type="AlphaFoldDB" id="K1L772"/>
<feature type="domain" description="Thiamine-binding protein" evidence="2">
    <location>
        <begin position="11"/>
        <end position="97"/>
    </location>
</feature>
<dbReference type="Pfam" id="PF01910">
    <property type="entry name" value="Thiamine_BP"/>
    <property type="match status" value="1"/>
</dbReference>
<comment type="caution">
    <text evidence="3">The sequence shown here is derived from an EMBL/GenBank/DDBJ whole genome shotgun (WGS) entry which is preliminary data.</text>
</comment>
<protein>
    <recommendedName>
        <fullName evidence="2">Thiamine-binding protein domain-containing protein</fullName>
    </recommendedName>
</protein>
<dbReference type="InterPro" id="IPR002767">
    <property type="entry name" value="Thiamine_BP"/>
</dbReference>
<dbReference type="PANTHER" id="PTHR33777:SF1">
    <property type="entry name" value="UPF0045 PROTEIN ECM15"/>
    <property type="match status" value="1"/>
</dbReference>
<proteinExistence type="inferred from homology"/>
<dbReference type="EMBL" id="AMGM01000079">
    <property type="protein sequence ID" value="EKB47952.1"/>
    <property type="molecule type" value="Genomic_DNA"/>
</dbReference>
<dbReference type="InterPro" id="IPR051614">
    <property type="entry name" value="UPF0045_domain"/>
</dbReference>
<dbReference type="GO" id="GO:0005829">
    <property type="term" value="C:cytosol"/>
    <property type="evidence" value="ECO:0007669"/>
    <property type="project" value="TreeGrafter"/>
</dbReference>
<dbReference type="OrthoDB" id="5886358at2"/>
<dbReference type="RefSeq" id="WP_009186463.1">
    <property type="nucleotide sequence ID" value="NZ_AMGM01000079.1"/>
</dbReference>
<accession>K1L772</accession>
<dbReference type="SUPFAM" id="SSF89957">
    <property type="entry name" value="MTH1187/YkoF-like"/>
    <property type="match status" value="1"/>
</dbReference>
<comment type="similarity">
    <text evidence="1">Belongs to the UPF0045 family.</text>
</comment>
<reference evidence="3 4" key="1">
    <citation type="journal article" date="2012" name="J. Bacteriol.">
        <title>Draft Genome Sequence of Cecembia lonarensis Strain LW9T, Isolated from Lonar Lake, a Haloalkaline Lake in India.</title>
        <authorList>
            <person name="Shivaji S."/>
            <person name="Ara S."/>
            <person name="Singh A."/>
            <person name="Pinnaka A.K."/>
        </authorList>
    </citation>
    <scope>NUCLEOTIDE SEQUENCE [LARGE SCALE GENOMIC DNA]</scope>
    <source>
        <strain evidence="3 4">LW9</strain>
    </source>
</reference>
<evidence type="ECO:0000313" key="3">
    <source>
        <dbReference type="EMBL" id="EKB47952.1"/>
    </source>
</evidence>
<sequence length="100" mass="11121">MHKANIINLGIQIVPKSKTLDTYALVDKAIEVIQQSGVKHVVTPFETVMEGTQEELMTIAQKAQQAVLDAGADEVLIYYRLHIRNGGDVTMGEKTDKFTY</sequence>
<dbReference type="PANTHER" id="PTHR33777">
    <property type="entry name" value="UPF0045 PROTEIN ECM15"/>
    <property type="match status" value="1"/>
</dbReference>
<dbReference type="Gene3D" id="3.30.70.930">
    <property type="match status" value="1"/>
</dbReference>
<evidence type="ECO:0000256" key="1">
    <source>
        <dbReference type="ARBA" id="ARBA00010272"/>
    </source>
</evidence>
<name>K1L772_CECL9</name>
<evidence type="ECO:0000259" key="2">
    <source>
        <dbReference type="Pfam" id="PF01910"/>
    </source>
</evidence>
<dbReference type="Proteomes" id="UP000004478">
    <property type="component" value="Unassembled WGS sequence"/>
</dbReference>
<keyword evidence="4" id="KW-1185">Reference proteome</keyword>
<gene>
    <name evidence="3" type="ORF">B879_03446</name>
</gene>
<organism evidence="3 4">
    <name type="scientific">Cecembia lonarensis (strain CCUG 58316 / KCTC 22772 / LW9)</name>
    <dbReference type="NCBI Taxonomy" id="1225176"/>
    <lineage>
        <taxon>Bacteria</taxon>
        <taxon>Pseudomonadati</taxon>
        <taxon>Bacteroidota</taxon>
        <taxon>Cytophagia</taxon>
        <taxon>Cytophagales</taxon>
        <taxon>Cyclobacteriaceae</taxon>
        <taxon>Cecembia</taxon>
    </lineage>
</organism>
<dbReference type="InterPro" id="IPR029756">
    <property type="entry name" value="MTH1187/YkoF-like"/>
</dbReference>
<evidence type="ECO:0000313" key="4">
    <source>
        <dbReference type="Proteomes" id="UP000004478"/>
    </source>
</evidence>